<sequence>MADRHADGDEKRNSIDLSFAALSDPRRRSLCRYAMRTGTESVASEDLVDYVIERAPETGSAEPDRRAVETELRHVHLPKLDEAGMVDYDRQSGVVHVDRATVAKRLEDVRAAIADLQDSAAVR</sequence>
<dbReference type="KEGG" id="nvr:FEJ81_04155"/>
<accession>A0A4V1FZ83</accession>
<name>A0A4V1FZ83_9EURY</name>
<protein>
    <recommendedName>
        <fullName evidence="1">DUF7344 domain-containing protein</fullName>
    </recommendedName>
</protein>
<evidence type="ECO:0000313" key="2">
    <source>
        <dbReference type="EMBL" id="QCS41584.1"/>
    </source>
</evidence>
<dbReference type="EMBL" id="CP040330">
    <property type="protein sequence ID" value="QCS41584.1"/>
    <property type="molecule type" value="Genomic_DNA"/>
</dbReference>
<dbReference type="Gene3D" id="1.10.10.10">
    <property type="entry name" value="Winged helix-like DNA-binding domain superfamily/Winged helix DNA-binding domain"/>
    <property type="match status" value="1"/>
</dbReference>
<evidence type="ECO:0000259" key="1">
    <source>
        <dbReference type="Pfam" id="PF24035"/>
    </source>
</evidence>
<proteinExistence type="predicted"/>
<organism evidence="2 3">
    <name type="scientific">Natrinema versiforme</name>
    <dbReference type="NCBI Taxonomy" id="88724"/>
    <lineage>
        <taxon>Archaea</taxon>
        <taxon>Methanobacteriati</taxon>
        <taxon>Methanobacteriota</taxon>
        <taxon>Stenosarchaea group</taxon>
        <taxon>Halobacteria</taxon>
        <taxon>Halobacteriales</taxon>
        <taxon>Natrialbaceae</taxon>
        <taxon>Natrinema</taxon>
    </lineage>
</organism>
<gene>
    <name evidence="2" type="ORF">FEJ81_04155</name>
</gene>
<dbReference type="OrthoDB" id="241828at2157"/>
<dbReference type="Pfam" id="PF24035">
    <property type="entry name" value="DUF7344"/>
    <property type="match status" value="1"/>
</dbReference>
<dbReference type="AlphaFoldDB" id="A0A4V1FZ83"/>
<reference evidence="3" key="1">
    <citation type="submission" date="2019-05" db="EMBL/GenBank/DDBJ databases">
        <title>Genome sequence and methylation pattern of the halophilic Archaeon Natrinema versiforme BOL5-4.</title>
        <authorList>
            <person name="DasSarma P."/>
            <person name="Anton B.P."/>
            <person name="DasSarma S.L."/>
            <person name="Martinez F.L."/>
            <person name="Guzman D."/>
            <person name="Roberts R.J."/>
            <person name="DasSarma S."/>
        </authorList>
    </citation>
    <scope>NUCLEOTIDE SEQUENCE [LARGE SCALE GENOMIC DNA]</scope>
    <source>
        <strain evidence="3">BOL5-4</strain>
    </source>
</reference>
<dbReference type="InterPro" id="IPR055768">
    <property type="entry name" value="DUF7344"/>
</dbReference>
<dbReference type="Proteomes" id="UP000302218">
    <property type="component" value="Chromosome"/>
</dbReference>
<dbReference type="InterPro" id="IPR036388">
    <property type="entry name" value="WH-like_DNA-bd_sf"/>
</dbReference>
<evidence type="ECO:0000313" key="3">
    <source>
        <dbReference type="Proteomes" id="UP000302218"/>
    </source>
</evidence>
<feature type="domain" description="DUF7344" evidence="1">
    <location>
        <begin position="19"/>
        <end position="95"/>
    </location>
</feature>